<dbReference type="Proteomes" id="UP001274571">
    <property type="component" value="Unassembled WGS sequence"/>
</dbReference>
<accession>A0AAW9GKK1</accession>
<sequence length="169" mass="19639">MNNSTEIVKDYPLFNSPIEVGLRTLVLLSHVTTEDFDINRLIIFDYFLLHAKDLDVEQENLHPSLPYRSTEIIIRRKLISEGLELLVSKGLINIIYNNDGIFYKSNEMTHLFVNLLGSSYFKRLNILSEWAITTYGEISTEQLNSFINKNIQLWGGEFEFEALVRGNYE</sequence>
<organism evidence="1 2">
    <name type="scientific">Bacillus thuringiensis</name>
    <dbReference type="NCBI Taxonomy" id="1428"/>
    <lineage>
        <taxon>Bacteria</taxon>
        <taxon>Bacillati</taxon>
        <taxon>Bacillota</taxon>
        <taxon>Bacilli</taxon>
        <taxon>Bacillales</taxon>
        <taxon>Bacillaceae</taxon>
        <taxon>Bacillus</taxon>
        <taxon>Bacillus cereus group</taxon>
    </lineage>
</organism>
<evidence type="ECO:0000313" key="1">
    <source>
        <dbReference type="EMBL" id="MDY0854972.1"/>
    </source>
</evidence>
<name>A0AAW9GKK1_BACTU</name>
<dbReference type="AlphaFoldDB" id="A0AAW9GKK1"/>
<protein>
    <submittedName>
        <fullName evidence="1">ABC-three component system middle component 2</fullName>
    </submittedName>
</protein>
<dbReference type="InterPro" id="IPR046904">
    <property type="entry name" value="ABC-3C_MC2"/>
</dbReference>
<dbReference type="EMBL" id="JAXCMD010000016">
    <property type="protein sequence ID" value="MDY0854972.1"/>
    <property type="molecule type" value="Genomic_DNA"/>
</dbReference>
<dbReference type="RefSeq" id="WP_320483843.1">
    <property type="nucleotide sequence ID" value="NZ_JAXCMD010000016.1"/>
</dbReference>
<evidence type="ECO:0000313" key="2">
    <source>
        <dbReference type="Proteomes" id="UP001274571"/>
    </source>
</evidence>
<dbReference type="Pfam" id="PF20288">
    <property type="entry name" value="MC2"/>
    <property type="match status" value="1"/>
</dbReference>
<gene>
    <name evidence="1" type="ORF">SOH20_29615</name>
</gene>
<reference evidence="1" key="1">
    <citation type="submission" date="2023-11" db="EMBL/GenBank/DDBJ databases">
        <title>Genome Sequence of Bacillus thuringiensis stain BLB 30AF.</title>
        <authorList>
            <person name="Farhat A."/>
        </authorList>
    </citation>
    <scope>NUCLEOTIDE SEQUENCE</scope>
    <source>
        <strain evidence="1">BLB30AF</strain>
    </source>
</reference>
<comment type="caution">
    <text evidence="1">The sequence shown here is derived from an EMBL/GenBank/DDBJ whole genome shotgun (WGS) entry which is preliminary data.</text>
</comment>
<proteinExistence type="predicted"/>